<protein>
    <submittedName>
        <fullName evidence="2">Uncharacterized protein</fullName>
    </submittedName>
</protein>
<feature type="region of interest" description="Disordered" evidence="1">
    <location>
        <begin position="77"/>
        <end position="102"/>
    </location>
</feature>
<dbReference type="AlphaFoldDB" id="A0AAN9ITC0"/>
<reference evidence="2 3" key="1">
    <citation type="submission" date="2024-01" db="EMBL/GenBank/DDBJ databases">
        <title>The genomes of 5 underutilized Papilionoideae crops provide insights into root nodulation and disease resistance.</title>
        <authorList>
            <person name="Yuan L."/>
        </authorList>
    </citation>
    <scope>NUCLEOTIDE SEQUENCE [LARGE SCALE GENOMIC DNA]</scope>
    <source>
        <strain evidence="2">LY-2023</strain>
        <tissue evidence="2">Leaf</tissue>
    </source>
</reference>
<keyword evidence="3" id="KW-1185">Reference proteome</keyword>
<gene>
    <name evidence="2" type="ORF">RJT34_20560</name>
</gene>
<feature type="compositionally biased region" description="Low complexity" evidence="1">
    <location>
        <begin position="77"/>
        <end position="90"/>
    </location>
</feature>
<comment type="caution">
    <text evidence="2">The sequence shown here is derived from an EMBL/GenBank/DDBJ whole genome shotgun (WGS) entry which is preliminary data.</text>
</comment>
<name>A0AAN9ITC0_CLITE</name>
<evidence type="ECO:0000313" key="2">
    <source>
        <dbReference type="EMBL" id="KAK7285779.1"/>
    </source>
</evidence>
<accession>A0AAN9ITC0</accession>
<dbReference type="Proteomes" id="UP001359559">
    <property type="component" value="Unassembled WGS sequence"/>
</dbReference>
<dbReference type="EMBL" id="JAYKXN010000005">
    <property type="protein sequence ID" value="KAK7285779.1"/>
    <property type="molecule type" value="Genomic_DNA"/>
</dbReference>
<evidence type="ECO:0000256" key="1">
    <source>
        <dbReference type="SAM" id="MobiDB-lite"/>
    </source>
</evidence>
<sequence length="102" mass="10804">MDVSMPSGGFAECGFSLQRVSSRSSEYVGWEGFCISFVQVNGLSPERVVLSRPSGVGSRLSECAFSLKLLLPLPLGRSSSLSPSSSSSSPQRCAEPEWEVGA</sequence>
<evidence type="ECO:0000313" key="3">
    <source>
        <dbReference type="Proteomes" id="UP001359559"/>
    </source>
</evidence>
<proteinExistence type="predicted"/>
<organism evidence="2 3">
    <name type="scientific">Clitoria ternatea</name>
    <name type="common">Butterfly pea</name>
    <dbReference type="NCBI Taxonomy" id="43366"/>
    <lineage>
        <taxon>Eukaryota</taxon>
        <taxon>Viridiplantae</taxon>
        <taxon>Streptophyta</taxon>
        <taxon>Embryophyta</taxon>
        <taxon>Tracheophyta</taxon>
        <taxon>Spermatophyta</taxon>
        <taxon>Magnoliopsida</taxon>
        <taxon>eudicotyledons</taxon>
        <taxon>Gunneridae</taxon>
        <taxon>Pentapetalae</taxon>
        <taxon>rosids</taxon>
        <taxon>fabids</taxon>
        <taxon>Fabales</taxon>
        <taxon>Fabaceae</taxon>
        <taxon>Papilionoideae</taxon>
        <taxon>50 kb inversion clade</taxon>
        <taxon>NPAAA clade</taxon>
        <taxon>indigoferoid/millettioid clade</taxon>
        <taxon>Phaseoleae</taxon>
        <taxon>Clitoria</taxon>
    </lineage>
</organism>